<dbReference type="KEGG" id="cel:CELE_F54E7.5"/>
<dbReference type="RefSeq" id="NP_498215.1">
    <property type="nucleotide sequence ID" value="NM_065814.5"/>
</dbReference>
<sequence length="305" mass="34301">MFFYKVLLALAILSKLASATDQFWVTTVITDFKVRQQCSDFWNQSQACPSPLLRVSTDINSPTQFATRAWDINELLNSTEKPSFISQWHGSIESVRVSAQIEGSNPLNPFGLVAKCDQGFHPKVIFNQSSTDVMNRLSTRVIFITSQCFTAKVLVKVDTECPYCPPPTTIAPDTFTANKSFIFSTQHLLIACLILLCLTTFCIIVFFITLRRLRKLRISDPSLKSGMSPIHTNATFISISDEKPIVSKYIDFFSLMPPMIEYDESHLTDSFTVAPMPRLGSLVYDFFRAESSNQLNVSVSDPVFV</sequence>
<dbReference type="HOGENOM" id="CLU_078602_0_0_1"/>
<dbReference type="PANTHER" id="PTHR38626">
    <property type="entry name" value="SKN-1 DEPENDENT ZYGOTIC TRANSCRIPT-RELATED"/>
    <property type="match status" value="1"/>
</dbReference>
<dbReference type="AGR" id="WB:WBGene00018828"/>
<evidence type="ECO:0000313" key="6">
    <source>
        <dbReference type="WormBase" id="F54E7.5"/>
    </source>
</evidence>
<dbReference type="InterPro" id="IPR057569">
    <property type="entry name" value="C2_nem"/>
</dbReference>
<evidence type="ECO:0000256" key="1">
    <source>
        <dbReference type="SAM" id="Phobius"/>
    </source>
</evidence>
<keyword evidence="1" id="KW-0812">Transmembrane</keyword>
<keyword evidence="1" id="KW-1133">Transmembrane helix</keyword>
<dbReference type="OMA" id="VDTECPY"/>
<keyword evidence="1" id="KW-0472">Membrane</keyword>
<feature type="chain" id="PRO_5004199064" evidence="2">
    <location>
        <begin position="20"/>
        <end position="305"/>
    </location>
</feature>
<proteinExistence type="predicted"/>
<feature type="signal peptide" evidence="2">
    <location>
        <begin position="1"/>
        <end position="19"/>
    </location>
</feature>
<dbReference type="SMR" id="Q20783"/>
<accession>Q20783</accession>
<reference evidence="4 5" key="1">
    <citation type="journal article" date="1998" name="Science">
        <title>Genome sequence of the nematode C. elegans: a platform for investigating biology.</title>
        <authorList>
            <consortium name="The C. elegans sequencing consortium"/>
            <person name="Sulson J.E."/>
            <person name="Waterston R."/>
        </authorList>
    </citation>
    <scope>NUCLEOTIDE SEQUENCE [LARGE SCALE GENOMIC DNA]</scope>
    <source>
        <strain evidence="4 5">Bristol N2</strain>
    </source>
</reference>
<dbReference type="EMBL" id="BX284603">
    <property type="protein sequence ID" value="CCD61767.1"/>
    <property type="molecule type" value="Genomic_DNA"/>
</dbReference>
<dbReference type="PANTHER" id="PTHR38626:SF4">
    <property type="entry name" value="SKN-1 DEPENDENT ZYGOTIC TRANSCRIPT"/>
    <property type="match status" value="1"/>
</dbReference>
<protein>
    <submittedName>
        <fullName evidence="4">SKN-1 Dependent Zygotic transcript</fullName>
    </submittedName>
</protein>
<dbReference type="WormBase" id="F54E7.5">
    <property type="protein sequence ID" value="CE01316"/>
    <property type="gene ID" value="WBGene00018828"/>
    <property type="gene designation" value="sdz-21"/>
</dbReference>
<feature type="domain" description="C2" evidence="3">
    <location>
        <begin position="22"/>
        <end position="161"/>
    </location>
</feature>
<dbReference type="GeneID" id="186248"/>
<dbReference type="Bgee" id="WBGene00018828">
    <property type="expression patterns" value="Expressed in embryo and 3 other cell types or tissues"/>
</dbReference>
<dbReference type="AlphaFoldDB" id="Q20783"/>
<dbReference type="PIR" id="T34299">
    <property type="entry name" value="T34299"/>
</dbReference>
<evidence type="ECO:0000256" key="2">
    <source>
        <dbReference type="SAM" id="SignalP"/>
    </source>
</evidence>
<dbReference type="PaxDb" id="6239-F54E7.5"/>
<organism evidence="4 5">
    <name type="scientific">Caenorhabditis elegans</name>
    <dbReference type="NCBI Taxonomy" id="6239"/>
    <lineage>
        <taxon>Eukaryota</taxon>
        <taxon>Metazoa</taxon>
        <taxon>Ecdysozoa</taxon>
        <taxon>Nematoda</taxon>
        <taxon>Chromadorea</taxon>
        <taxon>Rhabditida</taxon>
        <taxon>Rhabditina</taxon>
        <taxon>Rhabditomorpha</taxon>
        <taxon>Rhabditoidea</taxon>
        <taxon>Rhabditidae</taxon>
        <taxon>Peloderinae</taxon>
        <taxon>Caenorhabditis</taxon>
    </lineage>
</organism>
<dbReference type="eggNOG" id="ENOG502T59C">
    <property type="taxonomic scope" value="Eukaryota"/>
</dbReference>
<dbReference type="Pfam" id="PF25330">
    <property type="entry name" value="C2_nem"/>
    <property type="match status" value="1"/>
</dbReference>
<dbReference type="UCSC" id="F54E7.5">
    <property type="organism name" value="c. elegans"/>
</dbReference>
<evidence type="ECO:0000313" key="4">
    <source>
        <dbReference type="EMBL" id="CCD61767.1"/>
    </source>
</evidence>
<name>Q20783_CAEEL</name>
<keyword evidence="2" id="KW-0732">Signal</keyword>
<dbReference type="FunCoup" id="Q20783">
    <property type="interactions" value="1522"/>
</dbReference>
<dbReference type="OrthoDB" id="5801558at2759"/>
<keyword evidence="5" id="KW-1185">Reference proteome</keyword>
<dbReference type="InterPro" id="IPR040426">
    <property type="entry name" value="C05B5.4-like"/>
</dbReference>
<dbReference type="CTD" id="186248"/>
<feature type="transmembrane region" description="Helical" evidence="1">
    <location>
        <begin position="188"/>
        <end position="210"/>
    </location>
</feature>
<dbReference type="Proteomes" id="UP000001940">
    <property type="component" value="Chromosome III"/>
</dbReference>
<evidence type="ECO:0000259" key="3">
    <source>
        <dbReference type="Pfam" id="PF25330"/>
    </source>
</evidence>
<gene>
    <name evidence="4 6" type="primary">sdz-21</name>
    <name evidence="4" type="ORF">CELE_F54E7.5</name>
    <name evidence="6" type="ORF">F54E7.5</name>
</gene>
<dbReference type="InParanoid" id="Q20783"/>
<evidence type="ECO:0000313" key="5">
    <source>
        <dbReference type="Proteomes" id="UP000001940"/>
    </source>
</evidence>